<organism evidence="1 2">
    <name type="scientific">Catellatospora chokoriensis</name>
    <dbReference type="NCBI Taxonomy" id="310353"/>
    <lineage>
        <taxon>Bacteria</taxon>
        <taxon>Bacillati</taxon>
        <taxon>Actinomycetota</taxon>
        <taxon>Actinomycetes</taxon>
        <taxon>Micromonosporales</taxon>
        <taxon>Micromonosporaceae</taxon>
        <taxon>Catellatospora</taxon>
    </lineage>
</organism>
<dbReference type="RefSeq" id="WP_191838609.1">
    <property type="nucleotide sequence ID" value="NZ_BAAALB010000005.1"/>
</dbReference>
<protein>
    <submittedName>
        <fullName evidence="1">Uncharacterized protein</fullName>
    </submittedName>
</protein>
<comment type="caution">
    <text evidence="1">The sequence shown here is derived from an EMBL/GenBank/DDBJ whole genome shotgun (WGS) entry which is preliminary data.</text>
</comment>
<dbReference type="AlphaFoldDB" id="A0A8J3NV86"/>
<dbReference type="EMBL" id="BONG01000070">
    <property type="protein sequence ID" value="GIF93673.1"/>
    <property type="molecule type" value="Genomic_DNA"/>
</dbReference>
<gene>
    <name evidence="1" type="ORF">Cch02nite_71170</name>
</gene>
<reference evidence="1 2" key="1">
    <citation type="submission" date="2021-01" db="EMBL/GenBank/DDBJ databases">
        <title>Whole genome shotgun sequence of Catellatospora chokoriensis NBRC 107358.</title>
        <authorList>
            <person name="Komaki H."/>
            <person name="Tamura T."/>
        </authorList>
    </citation>
    <scope>NUCLEOTIDE SEQUENCE [LARGE SCALE GENOMIC DNA]</scope>
    <source>
        <strain evidence="1 2">NBRC 107358</strain>
    </source>
</reference>
<dbReference type="Proteomes" id="UP000619293">
    <property type="component" value="Unassembled WGS sequence"/>
</dbReference>
<name>A0A8J3NV86_9ACTN</name>
<accession>A0A8J3NV86</accession>
<proteinExistence type="predicted"/>
<sequence>MLKDQGFEAAVAAVFGQLAEGIPLNDVIAFLRAEGFNQIDSIRVLMHAAGLNLAEAKQAIDMSPAWQDQQEANEALRRDLWEAARAMSDIADPDLPHHGPSTGHKSG</sequence>
<evidence type="ECO:0000313" key="2">
    <source>
        <dbReference type="Proteomes" id="UP000619293"/>
    </source>
</evidence>
<keyword evidence="2" id="KW-1185">Reference proteome</keyword>
<evidence type="ECO:0000313" key="1">
    <source>
        <dbReference type="EMBL" id="GIF93673.1"/>
    </source>
</evidence>